<dbReference type="Proteomes" id="UP000197587">
    <property type="component" value="Unassembled WGS sequence"/>
</dbReference>
<organism evidence="5 6">
    <name type="scientific">Kaistella haifensis DSM 19056</name>
    <dbReference type="NCBI Taxonomy" id="1450526"/>
    <lineage>
        <taxon>Bacteria</taxon>
        <taxon>Pseudomonadati</taxon>
        <taxon>Bacteroidota</taxon>
        <taxon>Flavobacteriia</taxon>
        <taxon>Flavobacteriales</taxon>
        <taxon>Weeksellaceae</taxon>
        <taxon>Chryseobacterium group</taxon>
        <taxon>Kaistella</taxon>
    </lineage>
</organism>
<dbReference type="AlphaFoldDB" id="A0A246B997"/>
<sequence length="371" mass="43545">MKYEKLGKYIHLIDEKNTNFEIKEVLGINIHKEFMPSVANVSQTDLSRYKIIRKGQFAYSAMQVGRDETIRIALYKKDKPSIISPAYQVISVNNLEEIFPEYIMLYFQKAESDRYGWFISDGSVRASLDFERLCEIEIPYIPIEDQKKYVDVYNALQKNQKSYADSLEDLQFICDNFIDKYKLSNAKVKIGSCVEVIDYRNKDYTYNNVLGINVHKEFMSSKANLTSTDLSTYKIISKNQFAYSSMQVGRDETVRVVLYDKEKPAIISPAYSVFQVTNKELMPEFLMLWFFRAEFNRYGWFISDGSVRASLDWERFCEIEIPLPSNKEQEAIISIYKILETRKRLNKELKESLKPLCPILMKDVYDKINRN</sequence>
<keyword evidence="6" id="KW-1185">Reference proteome</keyword>
<name>A0A246B997_9FLAO</name>
<keyword evidence="2" id="KW-0680">Restriction system</keyword>
<keyword evidence="5" id="KW-0378">Hydrolase</keyword>
<evidence type="ECO:0000259" key="4">
    <source>
        <dbReference type="Pfam" id="PF01420"/>
    </source>
</evidence>
<keyword evidence="3" id="KW-0238">DNA-binding</keyword>
<dbReference type="RefSeq" id="WP_088264140.1">
    <property type="nucleotide sequence ID" value="NZ_JASZ02000014.1"/>
</dbReference>
<dbReference type="Gene3D" id="3.90.220.20">
    <property type="entry name" value="DNA methylase specificity domains"/>
    <property type="match status" value="2"/>
</dbReference>
<comment type="similarity">
    <text evidence="1">Belongs to the type-I restriction system S methylase family.</text>
</comment>
<accession>A0A246B997</accession>
<evidence type="ECO:0000313" key="6">
    <source>
        <dbReference type="Proteomes" id="UP000197587"/>
    </source>
</evidence>
<evidence type="ECO:0000256" key="3">
    <source>
        <dbReference type="ARBA" id="ARBA00023125"/>
    </source>
</evidence>
<proteinExistence type="inferred from homology"/>
<dbReference type="PANTHER" id="PTHR30408">
    <property type="entry name" value="TYPE-1 RESTRICTION ENZYME ECOKI SPECIFICITY PROTEIN"/>
    <property type="match status" value="1"/>
</dbReference>
<evidence type="ECO:0000313" key="5">
    <source>
        <dbReference type="EMBL" id="OWK98081.1"/>
    </source>
</evidence>
<reference evidence="5 6" key="1">
    <citation type="submission" date="2017-05" db="EMBL/GenBank/DDBJ databases">
        <title>Genome of Chryseobacterium haifense.</title>
        <authorList>
            <person name="Newman J.D."/>
        </authorList>
    </citation>
    <scope>NUCLEOTIDE SEQUENCE [LARGE SCALE GENOMIC DNA]</scope>
    <source>
        <strain evidence="5 6">DSM 19056</strain>
    </source>
</reference>
<dbReference type="InterPro" id="IPR000055">
    <property type="entry name" value="Restrct_endonuc_typeI_TRD"/>
</dbReference>
<gene>
    <name evidence="5" type="ORF">AP75_07815</name>
</gene>
<evidence type="ECO:0000256" key="1">
    <source>
        <dbReference type="ARBA" id="ARBA00010923"/>
    </source>
</evidence>
<dbReference type="SUPFAM" id="SSF116734">
    <property type="entry name" value="DNA methylase specificity domain"/>
    <property type="match status" value="2"/>
</dbReference>
<dbReference type="GO" id="GO:0009307">
    <property type="term" value="P:DNA restriction-modification system"/>
    <property type="evidence" value="ECO:0007669"/>
    <property type="project" value="UniProtKB-KW"/>
</dbReference>
<dbReference type="InterPro" id="IPR044946">
    <property type="entry name" value="Restrct_endonuc_typeI_TRD_sf"/>
</dbReference>
<protein>
    <submittedName>
        <fullName evidence="5">Restriction endonuclease subunit S</fullName>
    </submittedName>
</protein>
<keyword evidence="5" id="KW-0255">Endonuclease</keyword>
<dbReference type="GO" id="GO:0003677">
    <property type="term" value="F:DNA binding"/>
    <property type="evidence" value="ECO:0007669"/>
    <property type="project" value="UniProtKB-KW"/>
</dbReference>
<dbReference type="PANTHER" id="PTHR30408:SF12">
    <property type="entry name" value="TYPE I RESTRICTION ENZYME MJAVIII SPECIFICITY SUBUNIT"/>
    <property type="match status" value="1"/>
</dbReference>
<evidence type="ECO:0000256" key="2">
    <source>
        <dbReference type="ARBA" id="ARBA00022747"/>
    </source>
</evidence>
<feature type="domain" description="Type I restriction modification DNA specificity" evidence="4">
    <location>
        <begin position="227"/>
        <end position="354"/>
    </location>
</feature>
<comment type="caution">
    <text evidence="5">The sequence shown here is derived from an EMBL/GenBank/DDBJ whole genome shotgun (WGS) entry which is preliminary data.</text>
</comment>
<keyword evidence="5" id="KW-0540">Nuclease</keyword>
<dbReference type="InterPro" id="IPR052021">
    <property type="entry name" value="Type-I_RS_S_subunit"/>
</dbReference>
<dbReference type="EMBL" id="JASZ02000014">
    <property type="protein sequence ID" value="OWK98081.1"/>
    <property type="molecule type" value="Genomic_DNA"/>
</dbReference>
<dbReference type="Pfam" id="PF01420">
    <property type="entry name" value="Methylase_S"/>
    <property type="match status" value="1"/>
</dbReference>
<dbReference type="GO" id="GO:0004519">
    <property type="term" value="F:endonuclease activity"/>
    <property type="evidence" value="ECO:0007669"/>
    <property type="project" value="UniProtKB-KW"/>
</dbReference>